<reference evidence="1 2" key="1">
    <citation type="submission" date="2016-05" db="EMBL/GenBank/DDBJ databases">
        <title>Microbial solvent formation.</title>
        <authorList>
            <person name="Poehlein A."/>
            <person name="Montoya Solano J.D."/>
            <person name="Flitsch S."/>
            <person name="Krabben P."/>
            <person name="Duerre P."/>
            <person name="Daniel R."/>
        </authorList>
    </citation>
    <scope>NUCLEOTIDE SEQUENCE [LARGE SCALE GENOMIC DNA]</scope>
    <source>
        <strain evidence="1 2">DSM 2619</strain>
    </source>
</reference>
<dbReference type="Proteomes" id="UP000190890">
    <property type="component" value="Unassembled WGS sequence"/>
</dbReference>
<dbReference type="InterPro" id="IPR008929">
    <property type="entry name" value="Chondroitin_lyas"/>
</dbReference>
<dbReference type="Gene3D" id="2.60.120.260">
    <property type="entry name" value="Galactose-binding domain-like"/>
    <property type="match status" value="1"/>
</dbReference>
<name>A0A1S8TX57_9CLOT</name>
<keyword evidence="2" id="KW-1185">Reference proteome</keyword>
<dbReference type="Gene3D" id="2.60.40.10">
    <property type="entry name" value="Immunoglobulins"/>
    <property type="match status" value="1"/>
</dbReference>
<protein>
    <submittedName>
        <fullName evidence="1">Alginate lyase</fullName>
    </submittedName>
</protein>
<dbReference type="GO" id="GO:0016829">
    <property type="term" value="F:lyase activity"/>
    <property type="evidence" value="ECO:0007669"/>
    <property type="project" value="UniProtKB-KW"/>
</dbReference>
<evidence type="ECO:0000313" key="2">
    <source>
        <dbReference type="Proteomes" id="UP000190890"/>
    </source>
</evidence>
<dbReference type="GO" id="GO:0016020">
    <property type="term" value="C:membrane"/>
    <property type="evidence" value="ECO:0007669"/>
    <property type="project" value="InterPro"/>
</dbReference>
<dbReference type="InterPro" id="IPR015919">
    <property type="entry name" value="Cadherin-like_sf"/>
</dbReference>
<dbReference type="GO" id="GO:0005509">
    <property type="term" value="F:calcium ion binding"/>
    <property type="evidence" value="ECO:0007669"/>
    <property type="project" value="InterPro"/>
</dbReference>
<dbReference type="InterPro" id="IPR013783">
    <property type="entry name" value="Ig-like_fold"/>
</dbReference>
<dbReference type="InterPro" id="IPR008979">
    <property type="entry name" value="Galactose-bd-like_sf"/>
</dbReference>
<organism evidence="1 2">
    <name type="scientific">Clostridium puniceum</name>
    <dbReference type="NCBI Taxonomy" id="29367"/>
    <lineage>
        <taxon>Bacteria</taxon>
        <taxon>Bacillati</taxon>
        <taxon>Bacillota</taxon>
        <taxon>Clostridia</taxon>
        <taxon>Eubacteriales</taxon>
        <taxon>Clostridiaceae</taxon>
        <taxon>Clostridium</taxon>
    </lineage>
</organism>
<dbReference type="STRING" id="29367.CLPUN_04090"/>
<gene>
    <name evidence="1" type="ORF">CLPUN_04090</name>
</gene>
<dbReference type="SUPFAM" id="SSF49313">
    <property type="entry name" value="Cadherin-like"/>
    <property type="match status" value="1"/>
</dbReference>
<sequence length="933" mass="105648">MIIINKFNFRSEFKRILAGVICFSIVVMGVPMEIKASIKEPTLLITDYKPIISESVDASGFKHPGIGLTKDILENMRTEVLTQKEPWYSYYKEMILSPAASKEIKSNNENSKDPTKPEITTFDSKQVQSKFITDALNSYTQAILYYITGDEVYRKNALHIIRIWSQMDPTKYKYYTDACIHSGIPLNRMVTAAEILRYTSCKTESLKWTDKDTTDFTNNLINPVIDTLQHDNNHFMNQHLYPLLGAMAGYIFTDNRERYNEGVEWFTINKTAKDQGQNGSIKQLFRLVDTDIVTGEKLEEPRVQHAEMGRDQAHGSGDLTNTAIISRLLLAQGTKVDPVDGTASTKADAVTSYELLDNRILKAANYFWQYMLGYDTLWTPLAAHTDINGNPTVIYRIFSDSYRGRMNTANFWDTYYYYKYTLGIDMEKEAPYFAEAFSKRLPTNYYYQGKAISAWDNVDGGGDFWLYIPKAAEAEGTKYLPKEQPNSALIQIDERYAAFDNNSTTKKEGDISYVEVKATEKGSKIVPLSLSYPDRTKPCIVGLKFRTNGTAKLEMSKEINSTPYTTLTLPDTNDEWKYITYDMGTDKVSFSQLDKDYSLLYFNIVGAGTTVDIDCLDVQASKHLTVPTFKAGNSDLNLFTYVGSAASITLDFSASVSSTNAAVTYQIDNKPKFANLNKNTGEFSWIPTEAGTYSFIVSASDGTTVTTKNVKVEVSNDRKSAVDLVIEPYNRNESYESSTLYEYKKVYEETIKLVDNNSTDDEFYSSLSKLKNAVDKLKLLTPLLKDGSINYPEIVTSSTGSYLPTLVDDNPNSYPVVPIGSDLYYTFDFGANFRVSATAFDIQSRMGFGEFSAGTAIFGSNDGTTWIRLTDGTTKYSEEKQRLNVKEEYKNTQFRYFKMEMVDPQRSIDPNINFNLYEPSEFKIFGERYEVAE</sequence>
<evidence type="ECO:0000313" key="1">
    <source>
        <dbReference type="EMBL" id="OOM82270.1"/>
    </source>
</evidence>
<dbReference type="Pfam" id="PF05345">
    <property type="entry name" value="He_PIG"/>
    <property type="match status" value="1"/>
</dbReference>
<dbReference type="Gene3D" id="1.50.10.100">
    <property type="entry name" value="Chondroitin AC/alginate lyase"/>
    <property type="match status" value="1"/>
</dbReference>
<accession>A0A1S8TX57</accession>
<proteinExistence type="predicted"/>
<dbReference type="OrthoDB" id="99456at2"/>
<dbReference type="SUPFAM" id="SSF48230">
    <property type="entry name" value="Chondroitin AC/alginate lyase"/>
    <property type="match status" value="1"/>
</dbReference>
<dbReference type="AlphaFoldDB" id="A0A1S8TX57"/>
<keyword evidence="1" id="KW-0456">Lyase</keyword>
<comment type="caution">
    <text evidence="1">The sequence shown here is derived from an EMBL/GenBank/DDBJ whole genome shotgun (WGS) entry which is preliminary data.</text>
</comment>
<dbReference type="SUPFAM" id="SSF49785">
    <property type="entry name" value="Galactose-binding domain-like"/>
    <property type="match status" value="1"/>
</dbReference>
<dbReference type="RefSeq" id="WP_077845713.1">
    <property type="nucleotide sequence ID" value="NZ_LZZM01000022.1"/>
</dbReference>
<dbReference type="EMBL" id="LZZM01000022">
    <property type="protein sequence ID" value="OOM82270.1"/>
    <property type="molecule type" value="Genomic_DNA"/>
</dbReference>